<proteinExistence type="predicted"/>
<protein>
    <submittedName>
        <fullName evidence="2">Uncharacterized protein</fullName>
    </submittedName>
</protein>
<keyword evidence="1" id="KW-0812">Transmembrane</keyword>
<evidence type="ECO:0000256" key="1">
    <source>
        <dbReference type="SAM" id="Phobius"/>
    </source>
</evidence>
<keyword evidence="1" id="KW-0472">Membrane</keyword>
<keyword evidence="3" id="KW-1185">Reference proteome</keyword>
<gene>
    <name evidence="2" type="ORF">Nepgr_015916</name>
</gene>
<dbReference type="Proteomes" id="UP001279734">
    <property type="component" value="Unassembled WGS sequence"/>
</dbReference>
<dbReference type="EMBL" id="BSYO01000013">
    <property type="protein sequence ID" value="GMH14075.1"/>
    <property type="molecule type" value="Genomic_DNA"/>
</dbReference>
<evidence type="ECO:0000313" key="2">
    <source>
        <dbReference type="EMBL" id="GMH14075.1"/>
    </source>
</evidence>
<sequence length="123" mass="14227">MPGRLEFCLVWNSQVAFHAWMTGPIRHYRMELLYWDNLGFVGGVHFAWLGFFFPDRTSGLFGTSRLDRQAGMVLLGGFGLWWRFGRTGYTWLEGMVFTVWPADLLVIGSLESQSAYCQFWNAD</sequence>
<evidence type="ECO:0000313" key="3">
    <source>
        <dbReference type="Proteomes" id="UP001279734"/>
    </source>
</evidence>
<organism evidence="2 3">
    <name type="scientific">Nepenthes gracilis</name>
    <name type="common">Slender pitcher plant</name>
    <dbReference type="NCBI Taxonomy" id="150966"/>
    <lineage>
        <taxon>Eukaryota</taxon>
        <taxon>Viridiplantae</taxon>
        <taxon>Streptophyta</taxon>
        <taxon>Embryophyta</taxon>
        <taxon>Tracheophyta</taxon>
        <taxon>Spermatophyta</taxon>
        <taxon>Magnoliopsida</taxon>
        <taxon>eudicotyledons</taxon>
        <taxon>Gunneridae</taxon>
        <taxon>Pentapetalae</taxon>
        <taxon>Caryophyllales</taxon>
        <taxon>Nepenthaceae</taxon>
        <taxon>Nepenthes</taxon>
    </lineage>
</organism>
<feature type="transmembrane region" description="Helical" evidence="1">
    <location>
        <begin position="66"/>
        <end position="84"/>
    </location>
</feature>
<accession>A0AAD3SLR1</accession>
<keyword evidence="1" id="KW-1133">Transmembrane helix</keyword>
<feature type="transmembrane region" description="Helical" evidence="1">
    <location>
        <begin position="32"/>
        <end position="54"/>
    </location>
</feature>
<reference evidence="2" key="1">
    <citation type="submission" date="2023-05" db="EMBL/GenBank/DDBJ databases">
        <title>Nepenthes gracilis genome sequencing.</title>
        <authorList>
            <person name="Fukushima K."/>
        </authorList>
    </citation>
    <scope>NUCLEOTIDE SEQUENCE</scope>
    <source>
        <strain evidence="2">SING2019-196</strain>
    </source>
</reference>
<name>A0AAD3SLR1_NEPGR</name>
<comment type="caution">
    <text evidence="2">The sequence shown here is derived from an EMBL/GenBank/DDBJ whole genome shotgun (WGS) entry which is preliminary data.</text>
</comment>
<dbReference type="AlphaFoldDB" id="A0AAD3SLR1"/>